<protein>
    <submittedName>
        <fullName evidence="1">Uncharacterized protein</fullName>
    </submittedName>
</protein>
<reference evidence="1" key="1">
    <citation type="submission" date="2022-05" db="EMBL/GenBank/DDBJ databases">
        <title>Description of a novel species of Leclercia; Leclercia tamurae and the Proposal for a Novel Genus Silvania gen. nov. Containing Two Novel Species Silvania hatchlandensis sp. nov. and Silvania confinis sp. nov. Isolated from the Rhizosphere of Oak.</title>
        <authorList>
            <person name="Maddock D.W."/>
            <person name="Brady C.L."/>
            <person name="Denman S."/>
            <person name="Arnold D."/>
        </authorList>
    </citation>
    <scope>NUCLEOTIDE SEQUENCE</scope>
    <source>
        <strain evidence="1">H19S6</strain>
    </source>
</reference>
<comment type="caution">
    <text evidence="1">The sequence shown here is derived from an EMBL/GenBank/DDBJ whole genome shotgun (WGS) entry which is preliminary data.</text>
</comment>
<accession>A0A9J6Q412</accession>
<proteinExistence type="predicted"/>
<evidence type="ECO:0000313" key="1">
    <source>
        <dbReference type="EMBL" id="MCU6664350.1"/>
    </source>
</evidence>
<organism evidence="1 2">
    <name type="scientific">Silvania hatchlandensis</name>
    <dbReference type="NCBI Taxonomy" id="2926469"/>
    <lineage>
        <taxon>Bacteria</taxon>
        <taxon>Pseudomonadati</taxon>
        <taxon>Pseudomonadota</taxon>
        <taxon>Gammaproteobacteria</taxon>
        <taxon>Enterobacterales</taxon>
        <taxon>Enterobacteriaceae</taxon>
        <taxon>Silvania</taxon>
    </lineage>
</organism>
<evidence type="ECO:0000313" key="2">
    <source>
        <dbReference type="Proteomes" id="UP001063816"/>
    </source>
</evidence>
<dbReference type="RefSeq" id="WP_271282057.1">
    <property type="nucleotide sequence ID" value="NZ_JAMGZK010000045.1"/>
</dbReference>
<gene>
    <name evidence="1" type="ORF">M8014_08340</name>
</gene>
<dbReference type="Proteomes" id="UP001063816">
    <property type="component" value="Unassembled WGS sequence"/>
</dbReference>
<dbReference type="EMBL" id="JAMGZK010000045">
    <property type="protein sequence ID" value="MCU6664350.1"/>
    <property type="molecule type" value="Genomic_DNA"/>
</dbReference>
<keyword evidence="2" id="KW-1185">Reference proteome</keyword>
<sequence length="48" mass="5556">MKGYEEGWRVIIGLQQLSAGIAGQRQDVENTHKKSTRRCFLLTTQFYP</sequence>
<dbReference type="AlphaFoldDB" id="A0A9J6Q412"/>
<name>A0A9J6Q412_9ENTR</name>